<evidence type="ECO:0000256" key="5">
    <source>
        <dbReference type="ARBA" id="ARBA00022723"/>
    </source>
</evidence>
<keyword evidence="5" id="KW-0479">Metal-binding</keyword>
<feature type="compositionally biased region" description="Basic and acidic residues" evidence="11">
    <location>
        <begin position="1"/>
        <end position="21"/>
    </location>
</feature>
<evidence type="ECO:0000256" key="1">
    <source>
        <dbReference type="ARBA" id="ARBA00000798"/>
    </source>
</evidence>
<feature type="compositionally biased region" description="Basic and acidic residues" evidence="11">
    <location>
        <begin position="31"/>
        <end position="41"/>
    </location>
</feature>
<feature type="compositionally biased region" description="Basic and acidic residues" evidence="11">
    <location>
        <begin position="92"/>
        <end position="103"/>
    </location>
</feature>
<keyword evidence="10" id="KW-0443">Lipid metabolism</keyword>
<dbReference type="PANTHER" id="PTHR18896">
    <property type="entry name" value="PHOSPHOLIPASE D"/>
    <property type="match status" value="1"/>
</dbReference>
<evidence type="ECO:0000256" key="7">
    <source>
        <dbReference type="ARBA" id="ARBA00022801"/>
    </source>
</evidence>
<feature type="compositionally biased region" description="Low complexity" evidence="11">
    <location>
        <begin position="48"/>
        <end position="59"/>
    </location>
</feature>
<evidence type="ECO:0000256" key="9">
    <source>
        <dbReference type="ARBA" id="ARBA00022963"/>
    </source>
</evidence>
<dbReference type="OMA" id="TYTHGRC"/>
<keyword evidence="6" id="KW-0677">Repeat</keyword>
<dbReference type="SMART" id="SM00239">
    <property type="entry name" value="C2"/>
    <property type="match status" value="1"/>
</dbReference>
<feature type="domain" description="C2" evidence="12">
    <location>
        <begin position="158"/>
        <end position="301"/>
    </location>
</feature>
<evidence type="ECO:0000313" key="15">
    <source>
        <dbReference type="Proteomes" id="UP000054558"/>
    </source>
</evidence>
<dbReference type="EC" id="3.1.4.4" evidence="4"/>
<evidence type="ECO:0000256" key="11">
    <source>
        <dbReference type="SAM" id="MobiDB-lite"/>
    </source>
</evidence>
<dbReference type="GO" id="GO:0005886">
    <property type="term" value="C:plasma membrane"/>
    <property type="evidence" value="ECO:0000318"/>
    <property type="project" value="GO_Central"/>
</dbReference>
<evidence type="ECO:0000256" key="10">
    <source>
        <dbReference type="ARBA" id="ARBA00023098"/>
    </source>
</evidence>
<dbReference type="Pfam" id="PF00168">
    <property type="entry name" value="C2"/>
    <property type="match status" value="1"/>
</dbReference>
<dbReference type="EMBL" id="DF236960">
    <property type="protein sequence ID" value="GAQ78336.1"/>
    <property type="molecule type" value="Genomic_DNA"/>
</dbReference>
<dbReference type="CDD" id="cd04015">
    <property type="entry name" value="C2_plant_PLD"/>
    <property type="match status" value="1"/>
</dbReference>
<dbReference type="OrthoDB" id="14911at2759"/>
<evidence type="ECO:0000259" key="13">
    <source>
        <dbReference type="PROSITE" id="PS50035"/>
    </source>
</evidence>
<evidence type="ECO:0000256" key="6">
    <source>
        <dbReference type="ARBA" id="ARBA00022737"/>
    </source>
</evidence>
<comment type="catalytic activity">
    <reaction evidence="1">
        <text>a 1,2-diacyl-sn-glycero-3-phosphocholine + H2O = a 1,2-diacyl-sn-glycero-3-phosphate + choline + H(+)</text>
        <dbReference type="Rhea" id="RHEA:14445"/>
        <dbReference type="ChEBI" id="CHEBI:15354"/>
        <dbReference type="ChEBI" id="CHEBI:15377"/>
        <dbReference type="ChEBI" id="CHEBI:15378"/>
        <dbReference type="ChEBI" id="CHEBI:57643"/>
        <dbReference type="ChEBI" id="CHEBI:58608"/>
        <dbReference type="EC" id="3.1.4.4"/>
    </reaction>
</comment>
<evidence type="ECO:0000259" key="12">
    <source>
        <dbReference type="PROSITE" id="PS50004"/>
    </source>
</evidence>
<evidence type="ECO:0000256" key="2">
    <source>
        <dbReference type="ARBA" id="ARBA00001913"/>
    </source>
</evidence>
<keyword evidence="9" id="KW-0442">Lipid degradation</keyword>
<comment type="similarity">
    <text evidence="3">Belongs to the phospholipase D family. C2-PLD subfamily.</text>
</comment>
<dbReference type="GO" id="GO:0004630">
    <property type="term" value="F:phospholipase D activity"/>
    <property type="evidence" value="ECO:0000318"/>
    <property type="project" value="GO_Central"/>
</dbReference>
<keyword evidence="7" id="KW-0378">Hydrolase</keyword>
<protein>
    <recommendedName>
        <fullName evidence="4">phospholipase D</fullName>
        <ecNumber evidence="4">3.1.4.4</ecNumber>
    </recommendedName>
</protein>
<keyword evidence="15" id="KW-1185">Reference proteome</keyword>
<dbReference type="Gene3D" id="2.60.40.150">
    <property type="entry name" value="C2 domain"/>
    <property type="match status" value="1"/>
</dbReference>
<feature type="compositionally biased region" description="Polar residues" evidence="11">
    <location>
        <begin position="987"/>
        <end position="999"/>
    </location>
</feature>
<dbReference type="InterPro" id="IPR000008">
    <property type="entry name" value="C2_dom"/>
</dbReference>
<reference evidence="14 15" key="1">
    <citation type="journal article" date="2014" name="Nat. Commun.">
        <title>Klebsormidium flaccidum genome reveals primary factors for plant terrestrial adaptation.</title>
        <authorList>
            <person name="Hori K."/>
            <person name="Maruyama F."/>
            <person name="Fujisawa T."/>
            <person name="Togashi T."/>
            <person name="Yamamoto N."/>
            <person name="Seo M."/>
            <person name="Sato S."/>
            <person name="Yamada T."/>
            <person name="Mori H."/>
            <person name="Tajima N."/>
            <person name="Moriyama T."/>
            <person name="Ikeuchi M."/>
            <person name="Watanabe M."/>
            <person name="Wada H."/>
            <person name="Kobayashi K."/>
            <person name="Saito M."/>
            <person name="Masuda T."/>
            <person name="Sasaki-Sekimoto Y."/>
            <person name="Mashiguchi K."/>
            <person name="Awai K."/>
            <person name="Shimojima M."/>
            <person name="Masuda S."/>
            <person name="Iwai M."/>
            <person name="Nobusawa T."/>
            <person name="Narise T."/>
            <person name="Kondo S."/>
            <person name="Saito H."/>
            <person name="Sato R."/>
            <person name="Murakawa M."/>
            <person name="Ihara Y."/>
            <person name="Oshima-Yamada Y."/>
            <person name="Ohtaka K."/>
            <person name="Satoh M."/>
            <person name="Sonobe K."/>
            <person name="Ishii M."/>
            <person name="Ohtani R."/>
            <person name="Kanamori-Sato M."/>
            <person name="Honoki R."/>
            <person name="Miyazaki D."/>
            <person name="Mochizuki H."/>
            <person name="Umetsu J."/>
            <person name="Higashi K."/>
            <person name="Shibata D."/>
            <person name="Kamiya Y."/>
            <person name="Sato N."/>
            <person name="Nakamura Y."/>
            <person name="Tabata S."/>
            <person name="Ida S."/>
            <person name="Kurokawa K."/>
            <person name="Ohta H."/>
        </authorList>
    </citation>
    <scope>NUCLEOTIDE SEQUENCE [LARGE SCALE GENOMIC DNA]</scope>
    <source>
        <strain evidence="14 15">NIES-2285</strain>
    </source>
</reference>
<dbReference type="Pfam" id="PF00614">
    <property type="entry name" value="PLDc"/>
    <property type="match status" value="1"/>
</dbReference>
<dbReference type="SUPFAM" id="SSF49562">
    <property type="entry name" value="C2 domain (Calcium/lipid-binding domain, CaLB)"/>
    <property type="match status" value="1"/>
</dbReference>
<dbReference type="SUPFAM" id="SSF56024">
    <property type="entry name" value="Phospholipase D/nuclease"/>
    <property type="match status" value="2"/>
</dbReference>
<dbReference type="InterPro" id="IPR015679">
    <property type="entry name" value="PLipase_D_fam"/>
</dbReference>
<dbReference type="InterPro" id="IPR035892">
    <property type="entry name" value="C2_domain_sf"/>
</dbReference>
<dbReference type="PROSITE" id="PS50035">
    <property type="entry name" value="PLD"/>
    <property type="match status" value="2"/>
</dbReference>
<proteinExistence type="inferred from homology"/>
<keyword evidence="8" id="KW-0106">Calcium</keyword>
<comment type="cofactor">
    <cofactor evidence="2">
        <name>Ca(2+)</name>
        <dbReference type="ChEBI" id="CHEBI:29108"/>
    </cofactor>
</comment>
<dbReference type="InterPro" id="IPR001736">
    <property type="entry name" value="PLipase_D/transphosphatidylase"/>
</dbReference>
<dbReference type="Pfam" id="PF12357">
    <property type="entry name" value="PLD_C"/>
    <property type="match status" value="1"/>
</dbReference>
<evidence type="ECO:0000256" key="8">
    <source>
        <dbReference type="ARBA" id="ARBA00022837"/>
    </source>
</evidence>
<feature type="region of interest" description="Disordered" evidence="11">
    <location>
        <begin position="976"/>
        <end position="999"/>
    </location>
</feature>
<sequence>MSRLRGEFGHDGSMEGPHETKLTGAGQRVMGKVEDVLKENDAPPQRMAAPAGGPAETEGAGYGNSRQDGQFEPTPAPAHLPQKPEPVGGEGQHADFENGDMHKPVTGREAAAEAKQSKPLGDEEGDEMGDLYGATTQAAGAELEPVPSVMSEEGAKMATYASTLTFERVSTRKFWLHGELGVVVYEAVNLPNKDLLSAGMETVCCVPCRMCVSKAEGASRRIHSDPYAAVDFGPARVARTRVIKNAPNPRWNERFTLPIAHEIEHVVVEVKDADYAGAQLIGTVKIPAEVLLKEREKEGWFDVINTNGNPAAEGAKIKLGFKYTPMDEDEIYKGMTRESAVPRTYFPLRKGGRVTLYQDAHVKDGLLPQIELDGGKIYQPGRCWEDICKAIVDAKYMVYIVGWSVFTDITLVRDPDRPMIPHGNMKLGDLLKWKAKQKCRVLLMVWDDRTSQRLEFVKITGVMDTHDEDTKRFFRRTKVKCKLVPRYPDESMSTMRRLMVGSMYTHHQKTVIVDTPVPNAAPDGANSRTLLAFLGGIDLCNHRYDDQHHSLFRTMNGISKGDFENGNIPTVSEKTGGPREPWHDIHCKVEGAAAWDVYTNFLQRWHKVRKTETFRRHGLLKLAKMKAFVVPDFGQPDAEREVAVTSEQDPENWHVQVFRSIDSGSVKGFPTAPDEVFQAGLVGGKGTIIDMSIQDAYVHAIRRAQRFIYIENQYFLGSCHAWKSHQEVGAWNLIPVEIALKIVGKIREGKQFRAYVLVPMWPEGDPTSGSVQEILFWQARTMEMMYSLISKALKEQGLLGEQHPRDYLTFFCLGNREVKHPDEPEPVKPPKPGSVQDKCQKSRRAMIYVHSKLMIVDDEYVIVGSANINQRSQDGSRDTEIAMGGYQPAQLNSSGRPARGQVYGFRTSLWAEHLGHLFEEYKTPESVECVRKVNAAVDANWQVFAAEEITEMTAHLMAFPVQVNQDGSIQELPGTEEFPDTGGRILGTTSGQLPDALTT</sequence>
<accession>A0A1Y1HP00</accession>
<dbReference type="STRING" id="105231.A0A1Y1HP00"/>
<dbReference type="PROSITE" id="PS50004">
    <property type="entry name" value="C2"/>
    <property type="match status" value="1"/>
</dbReference>
<dbReference type="InterPro" id="IPR024632">
    <property type="entry name" value="PLipase_D_C"/>
</dbReference>
<evidence type="ECO:0000256" key="4">
    <source>
        <dbReference type="ARBA" id="ARBA00012027"/>
    </source>
</evidence>
<evidence type="ECO:0000256" key="3">
    <source>
        <dbReference type="ARBA" id="ARBA00010683"/>
    </source>
</evidence>
<dbReference type="Gene3D" id="3.30.870.10">
    <property type="entry name" value="Endonuclease Chain A"/>
    <property type="match status" value="2"/>
</dbReference>
<dbReference type="GO" id="GO:0009395">
    <property type="term" value="P:phospholipid catabolic process"/>
    <property type="evidence" value="ECO:0000318"/>
    <property type="project" value="GO_Central"/>
</dbReference>
<dbReference type="AlphaFoldDB" id="A0A1Y1HP00"/>
<dbReference type="GO" id="GO:0046872">
    <property type="term" value="F:metal ion binding"/>
    <property type="evidence" value="ECO:0007669"/>
    <property type="project" value="UniProtKB-KW"/>
</dbReference>
<dbReference type="PANTHER" id="PTHR18896:SF60">
    <property type="entry name" value="PHOSPHOLIPASE D"/>
    <property type="match status" value="1"/>
</dbReference>
<dbReference type="SMART" id="SM00155">
    <property type="entry name" value="PLDc"/>
    <property type="match status" value="2"/>
</dbReference>
<evidence type="ECO:0000313" key="14">
    <source>
        <dbReference type="EMBL" id="GAQ78336.1"/>
    </source>
</evidence>
<feature type="region of interest" description="Disordered" evidence="11">
    <location>
        <begin position="1"/>
        <end position="130"/>
    </location>
</feature>
<name>A0A1Y1HP00_KLENI</name>
<dbReference type="Proteomes" id="UP000054558">
    <property type="component" value="Unassembled WGS sequence"/>
</dbReference>
<feature type="domain" description="PLD phosphodiesterase" evidence="13">
    <location>
        <begin position="502"/>
        <end position="543"/>
    </location>
</feature>
<feature type="domain" description="PLD phosphodiesterase" evidence="13">
    <location>
        <begin position="845"/>
        <end position="872"/>
    </location>
</feature>
<organism evidence="14 15">
    <name type="scientific">Klebsormidium nitens</name>
    <name type="common">Green alga</name>
    <name type="synonym">Ulothrix nitens</name>
    <dbReference type="NCBI Taxonomy" id="105231"/>
    <lineage>
        <taxon>Eukaryota</taxon>
        <taxon>Viridiplantae</taxon>
        <taxon>Streptophyta</taxon>
        <taxon>Klebsormidiophyceae</taxon>
        <taxon>Klebsormidiales</taxon>
        <taxon>Klebsormidiaceae</taxon>
        <taxon>Klebsormidium</taxon>
    </lineage>
</organism>
<gene>
    <name evidence="14" type="ORF">KFL_000110330</name>
</gene>